<dbReference type="Proteomes" id="UP000625711">
    <property type="component" value="Unassembled WGS sequence"/>
</dbReference>
<sequence length="809" mass="91806">MSEDGFSDCFEEPNMEIQIKTLLGTTFDIKVSFNDTVGDIKKKIYRVEGIPIYQQNLIFQSTELKDTIRLCDSGIRNGSTLTLVSSMRGGPISTRRLSVACDHFLLKELKDLLENSRDEVNSGSKVSVLVFKEGDIINLLRVIENEDGSYSPYGESTISPPTLQKEALETFQRLVEDKKMCTKLETIRRNLEELSERRQNRIRKDSIRTDEAKSSGISDSAGLTIYERSDEGNQSESEEIALKDKHRTKPKDLQNFLVAKSGKSLYSERKGTYSHTRQSYARISKRRESGRLSSDKADINSNQYSTYSRERNIYKEREKHDLGGIYLNEDGMVLPGSDVLKGDSLEQSYLLEGLASDKLPDLSTSEQHNFLMNNFDSHQDKDITTTACRGLGPFIPDLSHADSTKTTSLDSKVSGSGYSLPNSSRLFHSHSLESKIFPSLNTFSNKKNQSSLPNVNDSLETLPNLTRLETLGNISGSRGESPVLEINETSVEEMSTKLADQLHFLDDESNGDMYGESISVSARNRVHLTRLVLSSDGAERPKSSPNSIELEERGQDLWEIHEPASERLKHSATCKVGLMKRHQGLEYNYDSLENAQSNLKPDIGKFSKSSTEYGVCSGTNYYMPQYLSTPSAIPPQYAPKQQSNYCDLYFRSERRSPLYSRRNRKENIEDKETVSKEKSCSSVATDFLSDCSRIQRLKNDDSFCKSKDELLHDFYGYCNLYSSSSVCIQKEEKHEVVKLPPVIKKKSRCSECNKKLNITNIYNCRCGRIFCSQHRYSEVHRCTYDYKTEGRKILERQNPLVTAEKIKRL</sequence>
<dbReference type="Pfam" id="PF01428">
    <property type="entry name" value="zf-AN1"/>
    <property type="match status" value="1"/>
</dbReference>
<reference evidence="8" key="1">
    <citation type="submission" date="2020-08" db="EMBL/GenBank/DDBJ databases">
        <title>Genome sequencing and assembly of the red palm weevil Rhynchophorus ferrugineus.</title>
        <authorList>
            <person name="Dias G.B."/>
            <person name="Bergman C.M."/>
            <person name="Manee M."/>
        </authorList>
    </citation>
    <scope>NUCLEOTIDE SEQUENCE</scope>
    <source>
        <strain evidence="8">AA-2017</strain>
        <tissue evidence="8">Whole larva</tissue>
    </source>
</reference>
<dbReference type="PRINTS" id="PR00348">
    <property type="entry name" value="UBIQUITIN"/>
</dbReference>
<keyword evidence="3" id="KW-0862">Zinc</keyword>
<keyword evidence="9" id="KW-1185">Reference proteome</keyword>
<feature type="domain" description="AN1-type" evidence="7">
    <location>
        <begin position="743"/>
        <end position="790"/>
    </location>
</feature>
<dbReference type="SUPFAM" id="SSF54236">
    <property type="entry name" value="Ubiquitin-like"/>
    <property type="match status" value="1"/>
</dbReference>
<dbReference type="InterPro" id="IPR000626">
    <property type="entry name" value="Ubiquitin-like_dom"/>
</dbReference>
<comment type="caution">
    <text evidence="8">The sequence shown here is derived from an EMBL/GenBank/DDBJ whole genome shotgun (WGS) entry which is preliminary data.</text>
</comment>
<dbReference type="AlphaFoldDB" id="A0A834M3V3"/>
<dbReference type="PROSITE" id="PS51039">
    <property type="entry name" value="ZF_AN1"/>
    <property type="match status" value="1"/>
</dbReference>
<keyword evidence="1" id="KW-0479">Metal-binding</keyword>
<evidence type="ECO:0000256" key="5">
    <source>
        <dbReference type="SAM" id="MobiDB-lite"/>
    </source>
</evidence>
<dbReference type="PROSITE" id="PS50053">
    <property type="entry name" value="UBIQUITIN_2"/>
    <property type="match status" value="1"/>
</dbReference>
<dbReference type="GO" id="GO:0008270">
    <property type="term" value="F:zinc ion binding"/>
    <property type="evidence" value="ECO:0007669"/>
    <property type="project" value="UniProtKB-KW"/>
</dbReference>
<keyword evidence="2 4" id="KW-0863">Zinc-finger</keyword>
<dbReference type="SMART" id="SM00154">
    <property type="entry name" value="ZnF_AN1"/>
    <property type="match status" value="1"/>
</dbReference>
<accession>A0A834M3V3</accession>
<evidence type="ECO:0000256" key="1">
    <source>
        <dbReference type="ARBA" id="ARBA00022723"/>
    </source>
</evidence>
<dbReference type="PANTHER" id="PTHR46728">
    <property type="entry name" value="AN1-TYPE ZINC FINGER PROTEIN 4"/>
    <property type="match status" value="1"/>
</dbReference>
<feature type="region of interest" description="Disordered" evidence="5">
    <location>
        <begin position="268"/>
        <end position="298"/>
    </location>
</feature>
<gene>
    <name evidence="8" type="ORF">GWI33_020886</name>
</gene>
<proteinExistence type="predicted"/>
<organism evidence="8 9">
    <name type="scientific">Rhynchophorus ferrugineus</name>
    <name type="common">Red palm weevil</name>
    <name type="synonym">Curculio ferrugineus</name>
    <dbReference type="NCBI Taxonomy" id="354439"/>
    <lineage>
        <taxon>Eukaryota</taxon>
        <taxon>Metazoa</taxon>
        <taxon>Ecdysozoa</taxon>
        <taxon>Arthropoda</taxon>
        <taxon>Hexapoda</taxon>
        <taxon>Insecta</taxon>
        <taxon>Pterygota</taxon>
        <taxon>Neoptera</taxon>
        <taxon>Endopterygota</taxon>
        <taxon>Coleoptera</taxon>
        <taxon>Polyphaga</taxon>
        <taxon>Cucujiformia</taxon>
        <taxon>Curculionidae</taxon>
        <taxon>Dryophthorinae</taxon>
        <taxon>Rhynchophorus</taxon>
    </lineage>
</organism>
<evidence type="ECO:0000256" key="3">
    <source>
        <dbReference type="ARBA" id="ARBA00022833"/>
    </source>
</evidence>
<dbReference type="Gene3D" id="4.10.1110.10">
    <property type="entry name" value="AN1-like Zinc finger"/>
    <property type="match status" value="1"/>
</dbReference>
<dbReference type="PANTHER" id="PTHR46728:SF1">
    <property type="entry name" value="AN1-TYPE ZINC FINGER PROTEIN 4"/>
    <property type="match status" value="1"/>
</dbReference>
<dbReference type="InterPro" id="IPR035896">
    <property type="entry name" value="AN1-like_Znf"/>
</dbReference>
<dbReference type="InterPro" id="IPR019956">
    <property type="entry name" value="Ubiquitin_dom"/>
</dbReference>
<evidence type="ECO:0000259" key="7">
    <source>
        <dbReference type="PROSITE" id="PS51039"/>
    </source>
</evidence>
<feature type="region of interest" description="Disordered" evidence="5">
    <location>
        <begin position="205"/>
        <end position="246"/>
    </location>
</feature>
<dbReference type="InterPro" id="IPR029071">
    <property type="entry name" value="Ubiquitin-like_domsf"/>
</dbReference>
<feature type="compositionally biased region" description="Basic and acidic residues" evidence="5">
    <location>
        <begin position="286"/>
        <end position="298"/>
    </location>
</feature>
<dbReference type="SMART" id="SM00213">
    <property type="entry name" value="UBQ"/>
    <property type="match status" value="1"/>
</dbReference>
<evidence type="ECO:0000256" key="4">
    <source>
        <dbReference type="PROSITE-ProRule" id="PRU00449"/>
    </source>
</evidence>
<protein>
    <submittedName>
        <fullName evidence="8">Uncharacterized protein</fullName>
    </submittedName>
</protein>
<evidence type="ECO:0000259" key="6">
    <source>
        <dbReference type="PROSITE" id="PS50053"/>
    </source>
</evidence>
<dbReference type="OrthoDB" id="756206at2759"/>
<dbReference type="SUPFAM" id="SSF118310">
    <property type="entry name" value="AN1-like Zinc finger"/>
    <property type="match status" value="1"/>
</dbReference>
<feature type="domain" description="Ubiquitin-like" evidence="6">
    <location>
        <begin position="15"/>
        <end position="90"/>
    </location>
</feature>
<dbReference type="InterPro" id="IPR053061">
    <property type="entry name" value="AN1-type_zinc_finger"/>
</dbReference>
<evidence type="ECO:0000313" key="8">
    <source>
        <dbReference type="EMBL" id="KAF7265815.1"/>
    </source>
</evidence>
<evidence type="ECO:0000256" key="2">
    <source>
        <dbReference type="ARBA" id="ARBA00022771"/>
    </source>
</evidence>
<dbReference type="Gene3D" id="3.10.20.90">
    <property type="entry name" value="Phosphatidylinositol 3-kinase Catalytic Subunit, Chain A, domain 1"/>
    <property type="match status" value="1"/>
</dbReference>
<dbReference type="Pfam" id="PF00240">
    <property type="entry name" value="ubiquitin"/>
    <property type="match status" value="1"/>
</dbReference>
<evidence type="ECO:0000313" key="9">
    <source>
        <dbReference type="Proteomes" id="UP000625711"/>
    </source>
</evidence>
<name>A0A834M3V3_RHYFE</name>
<dbReference type="InterPro" id="IPR000058">
    <property type="entry name" value="Znf_AN1"/>
</dbReference>
<dbReference type="EMBL" id="JAACXV010014584">
    <property type="protein sequence ID" value="KAF7265815.1"/>
    <property type="molecule type" value="Genomic_DNA"/>
</dbReference>